<evidence type="ECO:0000256" key="7">
    <source>
        <dbReference type="ARBA" id="ARBA00038168"/>
    </source>
</evidence>
<dbReference type="PROSITE" id="PS50255">
    <property type="entry name" value="CYTOCHROME_B5_2"/>
    <property type="match status" value="1"/>
</dbReference>
<dbReference type="AlphaFoldDB" id="A0A0K9PHW9"/>
<evidence type="ECO:0000256" key="1">
    <source>
        <dbReference type="ARBA" id="ARBA00004370"/>
    </source>
</evidence>
<feature type="transmembrane region" description="Helical" evidence="8">
    <location>
        <begin position="114"/>
        <end position="137"/>
    </location>
</feature>
<dbReference type="InterPro" id="IPR050668">
    <property type="entry name" value="Cytochrome_b5"/>
</dbReference>
<evidence type="ECO:0000256" key="4">
    <source>
        <dbReference type="ARBA" id="ARBA00022723"/>
    </source>
</evidence>
<organism evidence="10 11">
    <name type="scientific">Zostera marina</name>
    <name type="common">Eelgrass</name>
    <dbReference type="NCBI Taxonomy" id="29655"/>
    <lineage>
        <taxon>Eukaryota</taxon>
        <taxon>Viridiplantae</taxon>
        <taxon>Streptophyta</taxon>
        <taxon>Embryophyta</taxon>
        <taxon>Tracheophyta</taxon>
        <taxon>Spermatophyta</taxon>
        <taxon>Magnoliopsida</taxon>
        <taxon>Liliopsida</taxon>
        <taxon>Zosteraceae</taxon>
        <taxon>Zostera</taxon>
    </lineage>
</organism>
<dbReference type="InterPro" id="IPR018506">
    <property type="entry name" value="Cyt_B5_heme-BS"/>
</dbReference>
<name>A0A0K9PHW9_ZOSMR</name>
<dbReference type="PRINTS" id="PR00363">
    <property type="entry name" value="CYTOCHROMEB5"/>
</dbReference>
<dbReference type="PANTHER" id="PTHR19359">
    <property type="entry name" value="CYTOCHROME B5"/>
    <property type="match status" value="1"/>
</dbReference>
<evidence type="ECO:0000313" key="11">
    <source>
        <dbReference type="Proteomes" id="UP000036987"/>
    </source>
</evidence>
<dbReference type="GO" id="GO:0020037">
    <property type="term" value="F:heme binding"/>
    <property type="evidence" value="ECO:0000318"/>
    <property type="project" value="GO_Central"/>
</dbReference>
<evidence type="ECO:0000313" key="10">
    <source>
        <dbReference type="EMBL" id="KMZ68551.1"/>
    </source>
</evidence>
<dbReference type="SUPFAM" id="SSF55856">
    <property type="entry name" value="Cytochrome b5-like heme/steroid binding domain"/>
    <property type="match status" value="1"/>
</dbReference>
<dbReference type="FunFam" id="3.10.120.10:FF:000002">
    <property type="entry name" value="Cytochrome b5 type B"/>
    <property type="match status" value="1"/>
</dbReference>
<evidence type="ECO:0000256" key="6">
    <source>
        <dbReference type="ARBA" id="ARBA00023136"/>
    </source>
</evidence>
<dbReference type="SMART" id="SM01117">
    <property type="entry name" value="Cyt-b5"/>
    <property type="match status" value="1"/>
</dbReference>
<evidence type="ECO:0000256" key="8">
    <source>
        <dbReference type="RuleBase" id="RU362121"/>
    </source>
</evidence>
<dbReference type="Pfam" id="PF00173">
    <property type="entry name" value="Cyt-b5"/>
    <property type="match status" value="1"/>
</dbReference>
<comment type="caution">
    <text evidence="10">The sequence shown here is derived from an EMBL/GenBank/DDBJ whole genome shotgun (WGS) entry which is preliminary data.</text>
</comment>
<accession>A0A0K9PHW9</accession>
<comment type="similarity">
    <text evidence="7 8">Belongs to the cytochrome b5 family.</text>
</comment>
<evidence type="ECO:0000256" key="2">
    <source>
        <dbReference type="ARBA" id="ARBA00022617"/>
    </source>
</evidence>
<evidence type="ECO:0000256" key="3">
    <source>
        <dbReference type="ARBA" id="ARBA00022692"/>
    </source>
</evidence>
<dbReference type="GO" id="GO:0016020">
    <property type="term" value="C:membrane"/>
    <property type="evidence" value="ECO:0000318"/>
    <property type="project" value="GO_Central"/>
</dbReference>
<keyword evidence="11" id="KW-1185">Reference proteome</keyword>
<dbReference type="InterPro" id="IPR036400">
    <property type="entry name" value="Cyt_B5-like_heme/steroid_sf"/>
</dbReference>
<dbReference type="OMA" id="KKDCWLI"/>
<protein>
    <submittedName>
        <fullName evidence="10">Cytochrome b5</fullName>
    </submittedName>
</protein>
<keyword evidence="5 8" id="KW-0408">Iron</keyword>
<dbReference type="Gene3D" id="3.10.120.10">
    <property type="entry name" value="Cytochrome b5-like heme/steroid binding domain"/>
    <property type="match status" value="1"/>
</dbReference>
<proteinExistence type="inferred from homology"/>
<evidence type="ECO:0000259" key="9">
    <source>
        <dbReference type="PROSITE" id="PS50255"/>
    </source>
</evidence>
<keyword evidence="4 8" id="KW-0479">Metal-binding</keyword>
<dbReference type="PANTHER" id="PTHR19359:SF152">
    <property type="entry name" value="CYTOCHROME B5 HEME-BINDING DOMAIN-CONTAINING PROTEIN"/>
    <property type="match status" value="1"/>
</dbReference>
<dbReference type="EMBL" id="LFYR01000834">
    <property type="protein sequence ID" value="KMZ68551.1"/>
    <property type="molecule type" value="Genomic_DNA"/>
</dbReference>
<dbReference type="Proteomes" id="UP000036987">
    <property type="component" value="Unassembled WGS sequence"/>
</dbReference>
<keyword evidence="6 8" id="KW-0472">Membrane</keyword>
<reference evidence="11" key="1">
    <citation type="journal article" date="2016" name="Nature">
        <title>The genome of the seagrass Zostera marina reveals angiosperm adaptation to the sea.</title>
        <authorList>
            <person name="Olsen J.L."/>
            <person name="Rouze P."/>
            <person name="Verhelst B."/>
            <person name="Lin Y.-C."/>
            <person name="Bayer T."/>
            <person name="Collen J."/>
            <person name="Dattolo E."/>
            <person name="De Paoli E."/>
            <person name="Dittami S."/>
            <person name="Maumus F."/>
            <person name="Michel G."/>
            <person name="Kersting A."/>
            <person name="Lauritano C."/>
            <person name="Lohaus R."/>
            <person name="Toepel M."/>
            <person name="Tonon T."/>
            <person name="Vanneste K."/>
            <person name="Amirebrahimi M."/>
            <person name="Brakel J."/>
            <person name="Bostroem C."/>
            <person name="Chovatia M."/>
            <person name="Grimwood J."/>
            <person name="Jenkins J.W."/>
            <person name="Jueterbock A."/>
            <person name="Mraz A."/>
            <person name="Stam W.T."/>
            <person name="Tice H."/>
            <person name="Bornberg-Bauer E."/>
            <person name="Green P.J."/>
            <person name="Pearson G.A."/>
            <person name="Procaccini G."/>
            <person name="Duarte C.M."/>
            <person name="Schmutz J."/>
            <person name="Reusch T.B.H."/>
            <person name="Van de Peer Y."/>
        </authorList>
    </citation>
    <scope>NUCLEOTIDE SEQUENCE [LARGE SCALE GENOMIC DNA]</scope>
    <source>
        <strain evidence="11">cv. Finnish</strain>
    </source>
</reference>
<feature type="domain" description="Cytochrome b5 heme-binding" evidence="9">
    <location>
        <begin position="4"/>
        <end position="81"/>
    </location>
</feature>
<sequence>MESLDRFTSAEVSSHSSKTDCWITIHGKVYDVSEFLEDHPGGDKILIQASGKDDATEAFDEIGHSEQAEELMDCFLVGVLDGYDHTKAVVHKKKPRKVVKKPRSSSGMGNGEMVFTWVDYIAPIVILIFALVSWYFLTFGDKNA</sequence>
<keyword evidence="3 8" id="KW-0812">Transmembrane</keyword>
<comment type="subcellular location">
    <subcellularLocation>
        <location evidence="1">Membrane</location>
    </subcellularLocation>
</comment>
<dbReference type="GO" id="GO:0046872">
    <property type="term" value="F:metal ion binding"/>
    <property type="evidence" value="ECO:0007669"/>
    <property type="project" value="UniProtKB-UniRule"/>
</dbReference>
<dbReference type="InterPro" id="IPR001199">
    <property type="entry name" value="Cyt_B5-like_heme/steroid-bd"/>
</dbReference>
<keyword evidence="2 8" id="KW-0349">Heme</keyword>
<dbReference type="STRING" id="29655.A0A0K9PHW9"/>
<dbReference type="PROSITE" id="PS00191">
    <property type="entry name" value="CYTOCHROME_B5_1"/>
    <property type="match status" value="1"/>
</dbReference>
<dbReference type="OrthoDB" id="260519at2759"/>
<evidence type="ECO:0000256" key="5">
    <source>
        <dbReference type="ARBA" id="ARBA00023004"/>
    </source>
</evidence>
<gene>
    <name evidence="10" type="ORF">ZOSMA_237G00120</name>
</gene>
<keyword evidence="8" id="KW-1133">Transmembrane helix</keyword>